<dbReference type="GO" id="GO:0044550">
    <property type="term" value="P:secondary metabolite biosynthetic process"/>
    <property type="evidence" value="ECO:0007669"/>
    <property type="project" value="TreeGrafter"/>
</dbReference>
<dbReference type="GO" id="GO:0031177">
    <property type="term" value="F:phosphopantetheine binding"/>
    <property type="evidence" value="ECO:0007669"/>
    <property type="project" value="InterPro"/>
</dbReference>
<name>A0A507DYY3_9FUNG</name>
<dbReference type="PROSITE" id="PS00455">
    <property type="entry name" value="AMP_BINDING"/>
    <property type="match status" value="3"/>
</dbReference>
<dbReference type="SMART" id="SM00823">
    <property type="entry name" value="PKS_PP"/>
    <property type="match status" value="4"/>
</dbReference>
<dbReference type="PANTHER" id="PTHR45527">
    <property type="entry name" value="NONRIBOSOMAL PEPTIDE SYNTHETASE"/>
    <property type="match status" value="1"/>
</dbReference>
<dbReference type="Gene3D" id="3.30.300.30">
    <property type="match status" value="5"/>
</dbReference>
<comment type="caution">
    <text evidence="6">The sequence shown here is derived from an EMBL/GenBank/DDBJ whole genome shotgun (WGS) entry which is preliminary data.</text>
</comment>
<dbReference type="Pfam" id="PF00550">
    <property type="entry name" value="PP-binding"/>
    <property type="match status" value="5"/>
</dbReference>
<dbReference type="FunFam" id="3.30.300.30:FF:000015">
    <property type="entry name" value="Nonribosomal peptide synthase SidD"/>
    <property type="match status" value="3"/>
</dbReference>
<dbReference type="InterPro" id="IPR001242">
    <property type="entry name" value="Condensation_dom"/>
</dbReference>
<dbReference type="Gene3D" id="3.30.559.30">
    <property type="entry name" value="Nonribosomal peptide synthetase, condensation domain"/>
    <property type="match status" value="6"/>
</dbReference>
<dbReference type="InterPro" id="IPR020845">
    <property type="entry name" value="AMP-binding_CS"/>
</dbReference>
<evidence type="ECO:0000313" key="6">
    <source>
        <dbReference type="EMBL" id="TPX56168.1"/>
    </source>
</evidence>
<dbReference type="SUPFAM" id="SSF52777">
    <property type="entry name" value="CoA-dependent acyltransferases"/>
    <property type="match status" value="11"/>
</dbReference>
<dbReference type="SUPFAM" id="SSF47336">
    <property type="entry name" value="ACP-like"/>
    <property type="match status" value="6"/>
</dbReference>
<dbReference type="Gene3D" id="3.40.50.12780">
    <property type="entry name" value="N-terminal domain of ligase-like"/>
    <property type="match status" value="5"/>
</dbReference>
<organism evidence="6 7">
    <name type="scientific">Powellomyces hirtus</name>
    <dbReference type="NCBI Taxonomy" id="109895"/>
    <lineage>
        <taxon>Eukaryota</taxon>
        <taxon>Fungi</taxon>
        <taxon>Fungi incertae sedis</taxon>
        <taxon>Chytridiomycota</taxon>
        <taxon>Chytridiomycota incertae sedis</taxon>
        <taxon>Chytridiomycetes</taxon>
        <taxon>Spizellomycetales</taxon>
        <taxon>Powellomycetaceae</taxon>
        <taxon>Powellomyces</taxon>
    </lineage>
</organism>
<dbReference type="Pfam" id="PF00668">
    <property type="entry name" value="Condensation"/>
    <property type="match status" value="5"/>
</dbReference>
<dbReference type="FunFam" id="3.40.50.12780:FF:000012">
    <property type="entry name" value="Non-ribosomal peptide synthetase"/>
    <property type="match status" value="1"/>
</dbReference>
<dbReference type="InterPro" id="IPR029058">
    <property type="entry name" value="AB_hydrolase_fold"/>
</dbReference>
<evidence type="ECO:0000256" key="3">
    <source>
        <dbReference type="ARBA" id="ARBA00022598"/>
    </source>
</evidence>
<evidence type="ECO:0000256" key="4">
    <source>
        <dbReference type="ARBA" id="ARBA00029454"/>
    </source>
</evidence>
<dbReference type="CDD" id="cd19545">
    <property type="entry name" value="FUM14_C_NRPS-like"/>
    <property type="match status" value="2"/>
</dbReference>
<dbReference type="GO" id="GO:0016874">
    <property type="term" value="F:ligase activity"/>
    <property type="evidence" value="ECO:0007669"/>
    <property type="project" value="UniProtKB-KW"/>
</dbReference>
<dbReference type="PROSITE" id="PS50075">
    <property type="entry name" value="CARRIER"/>
    <property type="match status" value="6"/>
</dbReference>
<protein>
    <recommendedName>
        <fullName evidence="5">Carrier domain-containing protein</fullName>
    </recommendedName>
</protein>
<feature type="domain" description="Carrier" evidence="5">
    <location>
        <begin position="5623"/>
        <end position="5699"/>
    </location>
</feature>
<dbReference type="PANTHER" id="PTHR45527:SF1">
    <property type="entry name" value="FATTY ACID SYNTHASE"/>
    <property type="match status" value="1"/>
</dbReference>
<feature type="domain" description="Carrier" evidence="5">
    <location>
        <begin position="3411"/>
        <end position="3487"/>
    </location>
</feature>
<dbReference type="InterPro" id="IPR042099">
    <property type="entry name" value="ANL_N_sf"/>
</dbReference>
<comment type="similarity">
    <text evidence="4">Belongs to the NRP synthetase family.</text>
</comment>
<feature type="domain" description="Carrier" evidence="5">
    <location>
        <begin position="4498"/>
        <end position="4573"/>
    </location>
</feature>
<keyword evidence="7" id="KW-1185">Reference proteome</keyword>
<dbReference type="Gene3D" id="1.10.1200.10">
    <property type="entry name" value="ACP-like"/>
    <property type="match status" value="6"/>
</dbReference>
<dbReference type="CDD" id="cd05930">
    <property type="entry name" value="A_NRPS"/>
    <property type="match status" value="2"/>
</dbReference>
<dbReference type="NCBIfam" id="TIGR01733">
    <property type="entry name" value="AA-adenyl-dom"/>
    <property type="match status" value="5"/>
</dbReference>
<dbReference type="InterPro" id="IPR023213">
    <property type="entry name" value="CAT-like_dom_sf"/>
</dbReference>
<gene>
    <name evidence="6" type="ORF">PhCBS80983_g04735</name>
</gene>
<feature type="domain" description="Carrier" evidence="5">
    <location>
        <begin position="4589"/>
        <end position="4664"/>
    </location>
</feature>
<dbReference type="InterPro" id="IPR025110">
    <property type="entry name" value="AMP-bd_C"/>
</dbReference>
<dbReference type="NCBIfam" id="NF003417">
    <property type="entry name" value="PRK04813.1"/>
    <property type="match status" value="5"/>
</dbReference>
<dbReference type="InterPro" id="IPR010071">
    <property type="entry name" value="AA_adenyl_dom"/>
</dbReference>
<dbReference type="Gene3D" id="3.30.559.10">
    <property type="entry name" value="Chloramphenicol acetyltransferase-like domain"/>
    <property type="match status" value="5"/>
</dbReference>
<dbReference type="Pfam" id="PF00501">
    <property type="entry name" value="AMP-binding"/>
    <property type="match status" value="5"/>
</dbReference>
<dbReference type="EMBL" id="QEAQ01000083">
    <property type="protein sequence ID" value="TPX56168.1"/>
    <property type="molecule type" value="Genomic_DNA"/>
</dbReference>
<dbReference type="GO" id="GO:0005737">
    <property type="term" value="C:cytoplasm"/>
    <property type="evidence" value="ECO:0007669"/>
    <property type="project" value="TreeGrafter"/>
</dbReference>
<dbReference type="GO" id="GO:0043041">
    <property type="term" value="P:amino acid activation for nonribosomal peptide biosynthetic process"/>
    <property type="evidence" value="ECO:0007669"/>
    <property type="project" value="TreeGrafter"/>
</dbReference>
<keyword evidence="1" id="KW-0596">Phosphopantetheine</keyword>
<reference evidence="6 7" key="1">
    <citation type="journal article" date="2019" name="Sci. Rep.">
        <title>Comparative genomics of chytrid fungi reveal insights into the obligate biotrophic and pathogenic lifestyle of Synchytrium endobioticum.</title>
        <authorList>
            <person name="van de Vossenberg B.T.L.H."/>
            <person name="Warris S."/>
            <person name="Nguyen H.D.T."/>
            <person name="van Gent-Pelzer M.P.E."/>
            <person name="Joly D.L."/>
            <person name="van de Geest H.C."/>
            <person name="Bonants P.J.M."/>
            <person name="Smith D.S."/>
            <person name="Levesque C.A."/>
            <person name="van der Lee T.A.J."/>
        </authorList>
    </citation>
    <scope>NUCLEOTIDE SEQUENCE [LARGE SCALE GENOMIC DNA]</scope>
    <source>
        <strain evidence="6 7">CBS 809.83</strain>
    </source>
</reference>
<dbReference type="Gene3D" id="3.40.50.1820">
    <property type="entry name" value="alpha/beta hydrolase"/>
    <property type="match status" value="1"/>
</dbReference>
<dbReference type="InterPro" id="IPR000873">
    <property type="entry name" value="AMP-dep_synth/lig_dom"/>
</dbReference>
<keyword evidence="3" id="KW-0436">Ligase</keyword>
<dbReference type="InterPro" id="IPR020806">
    <property type="entry name" value="PKS_PP-bd"/>
</dbReference>
<dbReference type="InterPro" id="IPR045851">
    <property type="entry name" value="AMP-bd_C_sf"/>
</dbReference>
<dbReference type="STRING" id="109895.A0A507DYY3"/>
<feature type="domain" description="Carrier" evidence="5">
    <location>
        <begin position="2332"/>
        <end position="2408"/>
    </location>
</feature>
<proteinExistence type="inferred from homology"/>
<dbReference type="Pfam" id="PF03959">
    <property type="entry name" value="FSH1"/>
    <property type="match status" value="1"/>
</dbReference>
<dbReference type="FunFam" id="3.40.50.980:FF:000001">
    <property type="entry name" value="Non-ribosomal peptide synthetase"/>
    <property type="match status" value="3"/>
</dbReference>
<dbReference type="InterPro" id="IPR009081">
    <property type="entry name" value="PP-bd_ACP"/>
</dbReference>
<sequence>MPAISNAGNQTAYLNSFEGMPAPAAFPLPLPSPKVPKKGAQSILIELTARLAQNAKYFSRDHTCGLEAVIFSAWAIVHSRYLNSEDVTFGADMRDLALLTGTFCPRPLRVVLSARDLKASALVRTVHADCALAKTEKGPSIKDIKAAAGVPRDEPLFRAAIGFWNRDDAAPHVSSDLPIILCIGQRSLTHVPTEILYDASVFTKEAMQALGGHFNQALSGLLENSYDSVVADINILTPKESHTILHDFNDSTPDIFEGYLAPRDQWCLQIPFEKKAKQHFEMNAVEHYDRTITYGQLNAQANRIAHQLRRNGVKPGDSVGLLVTRSIEMVVGVWAIIKSSAAYVAIDATFPPARVQYMLRDAGCVAMLTNVDDHVQVAACSPPDMKLSVLRVQDFSNRPDKEGLENPSLLNNSDHALYLVYTSGTTGKPKGVEVPHKTIYNLVLHGDGGLRNTDGTRMMQFSAIGFDLLAWEIFATHCRGGTLVVRPDELGEELEQALYRIDTLLITPSALSVVSPDQYPNIKKICVSGEPNNAGIVSRWGNQVLLMNGYGPAETHASHVGINIPGKPITVGRIIPGNTCYILDHKMRHVPIGVPGLVYSGGVGVGNGYRNLPELNAEKFTTDPFANDGSKMYCTGDLGRWTLNGELEVIGRADHQVKINGFRVELGEVETVLGRLPGVSNVCVLHESKQLVGFISPHTLNGDVLRTEMKKVLPYYMVPSKIMTLEMLPMTENRKVDRRKLATLIQTKSTTATVSQDSASKLANLPSSSSEQLSSVEAKIASVWAEVLKFPVESITPETSFLTIGGDSIGAILVSARLRRAHGMYLSPTVIFDNPILRELASTPQLSKRKPPAKPVIGTSPVQGVVELTPIQHWFLEWEPVNPDHYNQTFLLIPNKKLVLDKISETMTALVAHHDMLRARFILNQEEGTMQQRILGPHEHPSIIASSHAAANESEMMTTIRAVQRSLRLEDGPIIAAGLIQLADGQQRLVITVHHLVMDLVSWRILLEDFQTLYTGAEPLPPKTTSFQQWALKQSEYARTLSSNVWPNAIQTRPPIASDYLGTATHLHRAHTMRRVTVTVPVETVRKIFSDAVPRYQCTVLELLVAALALAYGQQFDRDVLAVDLEGHGREPWDEELDVSRTLGWFTTTFPVALPALSNKAMGGDSALVSKVKATIRGLPLKGLPYGALRYLTNNPASKAFVASHPTSEIIYNYYGAFNQLEDKSGLLQLATDEYPNGEDDYEKNEMLRYRFSIETLQHHGVLETRFLYSSKDFNEATVKAFATKFANALEILADPTCDPVQPNVVEQVTAASSIHHAPEFSHSTISEPSTAVVRSNSSEYTQEVCPFELLEMNAAERQSFLSNILEEHPVIDLNDIQDAMPCSPLQEGIVVAVMLEKSRYTWQTVYKIPGDVDASRLEAAWRSVVQGNDMIRTVICWAEGFHSSIRALQLVLKSDRTEWKNIDCGSQEIEAIVKQYLEEDELCGFTLGSPLVRSALVLKAGEPSRFILTVNHALTDQWSLDMVVEGMREQYHQRTLEPFAPFSEFLKYMLAEDWTEAKEFWADLLRGVKPTEFPRLPPNVACRAVNEFNASYPLELGQFSRANGISASVLVYGAWSIVLGARASTKDVVFGTTFSGRSAPLDGIERICGPCLNMLPFRVSIVPGTTIMDFLKTLQKRNSGMMEYESTPKSVVYEAAGVDSHKLYDTFIAMQNVAIMDSGNNDASLHLEVERTTMSGDTPIQIEVSVAPGGIDVMFRYDEKITSREQIVLLSHHLADALAHMMEFPQDPVECVPLLSAYESNILHSWGQGRAAPIRGVFLHQLVQQQAARTPEKTAMEFYRGGKLTYRNLMENVNRLGRYLQTAGVRSGAMVPVCMARSLDMPIVLLAIMAAGGAYVPISEKATVERVRDILKATNATTIVTSKSLAHLFDSKATGSKAKCVVLDELTSELAKSTPASLFTPNLPASALAFVLFTSGSTGEPKGVMVQHSNVVNSLKAHTLWNIGEHSRVLNVSPYTFDLSVTDIFLPLISGGTVVLASDDDIQSDLARVIRDTRVDHIEMVPSLAETVDPASVPNLKSLATAGEPLTEALVHRWASKVRLINNYGPTETTIHSHSKVVEENANPMNVGFAIGDVGTYILKDDLSMVPITIVGEIYIDGMQVCRGYLNGTVNENKAFVPHPFKEGGRLYRTGDLGRFQPDGTLEIAGRIGMQVKINGLRIDLEAIDSVILRENVVEAVVTQSVESRGKPLLVAFIVVGQKSRSVKAAVEALEKAIAAKLPPYMIPRHWIPVDEIPLTANFKLDRRALQASFSSVDLTSLASLTRGAETSKEAPVSELEKELHSMWTSLLGLAPSDVGTNDSFFNLGGESLTLIKFVNKARAMGLAITASDVFATPSIKDLAKLLDKERPVQAVSVPGLLSKPQAFVAPFSMLTLPQLMEITSKDLAPLNINLQDIEDIYPSTPMQQSLVAATLTGEGASYLSQVVYDFETEPNVDKFKTAWRVVIRANPILRTLFVVPQSSSSGLPCVQVVMRDDVSSWTVQDVANEEELEKFMAADLEQGVKLGSSFMRFALLRTPASTKFIWTVHHALYDGWSWPMVFDDLETASRGETISPRPAFKHFVQHLVHQDKGKAAEFWKEQLKDFTGMTFPRVPSPSHQVKSAGTFTCALDVDLAKHAKDLSVTISTILRATWALVLAAHANSQDVSFACVSSGRSVPVDDIDDINGPCITCVPVRVVLDKSMTVMELLRSLQKQHLEMMEYEHCSLMDVLSYAPNVSSMNGLFTSMLVVQNQPEEAKNYIASGLKLSKVEMGMDTGLCLEVRRVDARWEIVVDYDEDIITKGELKWMIDHVCHGVKELVHHPNAAIGDVELMSSKEREFQISQWGREIVQVDEHLCVHQLVEQQVARTPESIAVEFLNGATLTYAELNRRSNRLAVHLRSIGVGPEVVVPICVGRCVEMVVAVLGVLKAGGAYVPLDPDVPAQRINFIIKQTKTTHVLTTANLVSTLQTTLNAEVLSIEQCLRAPDSNVDNFKVPSLSPRNLAYIIYTSGSTGEPKGAMIPHRAIVSASGGFCERYSHSASDRRLNYATFTFDDCVMDFFATLRTGGTICMASKEELATDLAGVMSQMRVTFLATTPSVLAVLDPQRVPTMRAADIGGEPMMQELVQSWGGVIHLGNGYGPTETCCLSHSHRHYSDETNIHLIGYPYREVSQYLLDDDLKPVPVGCVGEICLAGPQLGRGYLGRPDLTSKAWVDHPQLGMIYRSGDLGRYWHDGQLVILGRSDDQVKLHGLRIELGEIENVLLRHQEVKYLAAVVMTLAGENDKSLVCFYDLHRYREKHEESTFLPADVFAQSITVALTALARSALPYYMVPSMWVPMTRLPFNKNGKIDKKALKQLEVTRATRSSSEFKQPSNASEQEIFDVVKKLLGNSNFGIDDSWWTIGLNSLSMIRFIGMLRSIFPASNLKNSDLNTNFSVQRLAAYLNQKNGRELDVNNTENAKPSESLEERSVLADVNHGRFPASFAQERMWLAQEMRKDSTYHIPELKRIRQPLRTEILIRAMRLVCERNAILRTTFDFDGQDLLQVVHAKFEHDFEFIDLTAESDPLASCQQWCAADNRKPFNIADRPPLRFAVFKLGHTDHVVYINLHHIIADEWTFGLLLDELSQTYWGLVSGSGNDGLKPRSLEYVDFTLWQRRQVAAIEDEQLAFWTETFRDIIPANIPSLMTGKHDVRLAADTEEFILDPAAAEAFLKVCKLGNASPYIGWLSLFQVLVFRYSHTTDFAFLSPVTNRSNAAAYADVMGCFLNTVAVTTRLDADLRFVDYLRHNAQVVNEQLTHVDLPFERIISKVFGKEARQKLAELQVMFAYVTEEKSGADKQDIFQNVENVPIQMQQSGYYDLGFFLVDDREKNQFVIRMEYNAHLYDPTHLRALAGHFQELLRSVTKMPLVPMGSLKMLTEEEENSLVNKNQDTPKTVGDTVTVHGLFEKQCLKTPNAIALEHLDGRTLTYAELDAKANQVAHLLHKRKIPSESAIVLCLDKCFDAVWWMLGAMKAGCCWVPIDPAGVAEKNDIVIRATKAPFVVTTQKYSPRLRRSGHDVVEVEVGQPIGKMPISALEGRRVTSDSLSWELFTSGSTGTPKGVMIEHRAGVNFVDICAEDLGMNEHTRVLNFSIYTFDLSIMDIFCTLSRGGTVCVAPAEQMQANLAAVVQKLAVNSLTLTPTVISLLSPAEVPSLKTLCSAGEPITQKIVETWFPRLELLANAYGPTETAVTTISFPNPSMSPTMIGKPAGSTLCYVVDDRMNLVPTGVSGQLAVGGGHVARGYLDREDLTKEKFIDNPFVPGSRMYLTGDRVRFHANGQLECFGRMDNQVKINGRRTELGEIEHAMSEVPSVRNACVILHNEGKPTLIGYVTFENVSGPVGRITDGSQDRNLERIRALLMKKLPSYMVPRKLIALLEFPRSTAGKIDRGKVRAMRFFKDQPTSERQEALGSHCLSSQREGSDLEAKVLRIVSDILMSDEIKVEDDLLAHGLESYAIMRVLARVRKDLETDLTIAELSANSSVRLLAMRIGSKHSSSGAIHAHMEPNSASHPFALETELLRAVRELLESDEINEDDDLLDHGLESYAIMRLLSKLRKDYGTELTIPELSTNSSVKTLAVLISSKQQPTFSPANEEVDVLVEEKEYPASYTQERMWTAQITHGDNAYHLAKLTILPSVLDAEVLIKAVEAVCHRHTILRTTYNLSADFSETLQVVRKDLPLNFKVVDLSGHMNAVEEMRSQCQRDDETLFDLSRDAPIRLIVFKMGTSTGVYLNIHHIAVDEWALNLLLDEITIMYEALSTGRPALLEPAVQFVPIAVMHRQLLEANHRQIWNAQARFWATYLKGLPTLRLSQVEALSDQRKGLGIWSKEVSLNPSATKRFLDLASTAAVSPFTAYFALFQALIAKHANQYDFGVVTPVSLRSHVSDSFTAIGCFINTVLIRPQFSNSDSVIDVLKKTKVNINTVLENTDIPFEDVIQSNQLFASALELMFDYNTSTGSAADDNIFAGGKELELGVATAHFPFTFSLDARRSPYESTIMSIQYDSELFDAPFINNMMRDYAMLLEAAVSNPAAPIASLSLDHGEDLSFRGASAAVPYDCIHEGFEAAVALHSDRVALEHGDRVITYKELDMKANAVAAQLRAYGVEPGTYVAIVVHRSVEMAVSLLATLKAGGVCVPISADFPADRIDYILRTVSAKIILTTGDARGSVPPGATVPSHLIEELISQGQGLGKPKNLSDGGTIAYCIFTSGTTGTPKGVMVPHKGIVNNVLQHPFTSHCKPGVRVGQMLGISFDGALQEFYGTWLSGATLVLREADIFKTLRNVECINFTPTGIMQMEPSEFPNLKVILAIGEACPDSIVRKWGDHVTFYVDYGATETSVTTSCTLPLKPGMHISIGEPFANNSYYVLDDELHHVGIGEKGQVHVGGIGVALGYIGNPELTARKFLPDPFSKTGGRMYATGDMVRRLSNGELEFAGRVDDQVKLGGYRVELNEVTSALLRGTGVDLAAAFVEDSVLVAFVSPSTVDLVSLKTSIQMFLPPYMIPGKFVAIDEFPRTFNGKADVKRLREELRIQQQTQTSSAIVEKSLSDPRQQKLAQIWASVLKIDIDRIQPDTSFLELGGNSMNAVRMILAASQTGIKLGITDVYQKPTLAELAFDPRAPLTAKSSQKPAPALPSEVAKEASLLASDYASPLKPRPSEVLPKAPQMTKKLRIMCLHGSETSGTILSLQLQALRQNLRKEVEFYFLNGPRKQYTSYVSKYFDGPYYRWLPSSSSDVGQNSTMTAVNHLLNEMDAFDEPFDGILGFSEGASIVEMADRLSATGRIPRKWNFSVLISACAIKASSPSTPSWIKRPFEGGYLRFPSVHVISSQDYLFRRSMEVERRYEPESRQVVTHDSGHQIPQTPGFVKQLAARILSAAAMVDNLDAFDSAEYKMNEMNECGTRHEAQRGWFGKVVNRFKGNVALEVF</sequence>
<dbReference type="Pfam" id="PF13193">
    <property type="entry name" value="AMP-binding_C"/>
    <property type="match status" value="2"/>
</dbReference>
<evidence type="ECO:0000259" key="5">
    <source>
        <dbReference type="PROSITE" id="PS50075"/>
    </source>
</evidence>
<evidence type="ECO:0000256" key="2">
    <source>
        <dbReference type="ARBA" id="ARBA00022553"/>
    </source>
</evidence>
<keyword evidence="2" id="KW-0597">Phosphoprotein</keyword>
<accession>A0A507DYY3</accession>
<dbReference type="InterPro" id="IPR006162">
    <property type="entry name" value="Ppantetheine_attach_site"/>
</dbReference>
<dbReference type="PROSITE" id="PS00012">
    <property type="entry name" value="PHOSPHOPANTETHEINE"/>
    <property type="match status" value="1"/>
</dbReference>
<feature type="domain" description="Carrier" evidence="5">
    <location>
        <begin position="771"/>
        <end position="848"/>
    </location>
</feature>
<dbReference type="SUPFAM" id="SSF56801">
    <property type="entry name" value="Acetyl-CoA synthetase-like"/>
    <property type="match status" value="5"/>
</dbReference>
<evidence type="ECO:0000256" key="1">
    <source>
        <dbReference type="ARBA" id="ARBA00022450"/>
    </source>
</evidence>
<dbReference type="Proteomes" id="UP000318582">
    <property type="component" value="Unassembled WGS sequence"/>
</dbReference>
<dbReference type="InterPro" id="IPR036736">
    <property type="entry name" value="ACP-like_sf"/>
</dbReference>
<evidence type="ECO:0000313" key="7">
    <source>
        <dbReference type="Proteomes" id="UP000318582"/>
    </source>
</evidence>
<dbReference type="CDD" id="cd05918">
    <property type="entry name" value="A_NRPS_SidN3_like"/>
    <property type="match status" value="3"/>
</dbReference>
<dbReference type="InterPro" id="IPR005645">
    <property type="entry name" value="FSH-like_dom"/>
</dbReference>